<dbReference type="Pfam" id="PF00858">
    <property type="entry name" value="ASC"/>
    <property type="match status" value="1"/>
</dbReference>
<evidence type="ECO:0000256" key="7">
    <source>
        <dbReference type="ARBA" id="ARBA00023053"/>
    </source>
</evidence>
<evidence type="ECO:0000256" key="10">
    <source>
        <dbReference type="ARBA" id="ARBA00023201"/>
    </source>
</evidence>
<dbReference type="GO" id="GO:0005886">
    <property type="term" value="C:plasma membrane"/>
    <property type="evidence" value="ECO:0007669"/>
    <property type="project" value="TreeGrafter"/>
</dbReference>
<dbReference type="GO" id="GO:0015280">
    <property type="term" value="F:ligand-gated sodium channel activity"/>
    <property type="evidence" value="ECO:0007669"/>
    <property type="project" value="TreeGrafter"/>
</dbReference>
<evidence type="ECO:0000256" key="9">
    <source>
        <dbReference type="ARBA" id="ARBA00023136"/>
    </source>
</evidence>
<dbReference type="PANTHER" id="PTHR11690">
    <property type="entry name" value="AMILORIDE-SENSITIVE SODIUM CHANNEL-RELATED"/>
    <property type="match status" value="1"/>
</dbReference>
<evidence type="ECO:0000256" key="4">
    <source>
        <dbReference type="ARBA" id="ARBA00022461"/>
    </source>
</evidence>
<accession>A0A2S2QJY1</accession>
<name>A0A2S2QJY1_9HEMI</name>
<reference evidence="14" key="1">
    <citation type="submission" date="2018-04" db="EMBL/GenBank/DDBJ databases">
        <title>Transcriptome assembly of Sipha flava.</title>
        <authorList>
            <person name="Scully E.D."/>
            <person name="Geib S.M."/>
            <person name="Palmer N.A."/>
            <person name="Koch K."/>
            <person name="Bradshaw J."/>
            <person name="Heng-Moss T."/>
            <person name="Sarath G."/>
        </authorList>
    </citation>
    <scope>NUCLEOTIDE SEQUENCE</scope>
</reference>
<keyword evidence="10 12" id="KW-0739">Sodium transport</keyword>
<dbReference type="InterPro" id="IPR001873">
    <property type="entry name" value="ENaC"/>
</dbReference>
<evidence type="ECO:0000256" key="3">
    <source>
        <dbReference type="ARBA" id="ARBA00022448"/>
    </source>
</evidence>
<dbReference type="Gene3D" id="1.10.287.770">
    <property type="entry name" value="YojJ-like"/>
    <property type="match status" value="1"/>
</dbReference>
<evidence type="ECO:0000313" key="14">
    <source>
        <dbReference type="EMBL" id="MBY78018.1"/>
    </source>
</evidence>
<evidence type="ECO:0000256" key="8">
    <source>
        <dbReference type="ARBA" id="ARBA00023065"/>
    </source>
</evidence>
<dbReference type="OrthoDB" id="5874059at2759"/>
<comment type="similarity">
    <text evidence="2 12">Belongs to the amiloride-sensitive sodium channel (TC 1.A.6) family.</text>
</comment>
<keyword evidence="5 12" id="KW-0812">Transmembrane</keyword>
<evidence type="ECO:0000256" key="2">
    <source>
        <dbReference type="ARBA" id="ARBA00007193"/>
    </source>
</evidence>
<organism evidence="14">
    <name type="scientific">Sipha flava</name>
    <name type="common">yellow sugarcane aphid</name>
    <dbReference type="NCBI Taxonomy" id="143950"/>
    <lineage>
        <taxon>Eukaryota</taxon>
        <taxon>Metazoa</taxon>
        <taxon>Ecdysozoa</taxon>
        <taxon>Arthropoda</taxon>
        <taxon>Hexapoda</taxon>
        <taxon>Insecta</taxon>
        <taxon>Pterygota</taxon>
        <taxon>Neoptera</taxon>
        <taxon>Paraneoptera</taxon>
        <taxon>Hemiptera</taxon>
        <taxon>Sternorrhyncha</taxon>
        <taxon>Aphidomorpha</taxon>
        <taxon>Aphidoidea</taxon>
        <taxon>Aphididae</taxon>
        <taxon>Sipha</taxon>
    </lineage>
</organism>
<sequence>MWLKFNSSPTVTAVKDTHLALYSLPFPAVNICPMDKIKRTEAHEYVAARTNDSYHESELDNFLNVLTLFQHPLYSRMLSYLNNGMEGFLAKLTNINITDFMLKVMPTCDEIFNACFWIGHSYNCCDLFSLQRSEEGFCYSFNSLTSVKNLPCPMHFSTLENDIDTVQSDFDSVLNATDFECKLRRNTAAGSTSGLQIFFKRFNHSERLINASKITGQMAVRVQVFFVNEYPESGMGSIVTAKKGTKLSIMVKPFVTISTDAIKHLPVVERFCYFPDEKHLSVSKVYTQKSCLIECRLDYLQKKCHCRPYYFNMLDNRIQICNSTQLLCIAQHNSELRFYSPPIGNTRGFLLTERKSPMNCSECLPTCHESVYDLDMDYSLDSQPLTRSSYGSVDIFYRNEGAVKYERDVTFGWIDLLVSFGGIAGLFLGFSLLTIIEFVYWGMKFLTYQYIRYSSSRNKISPEY</sequence>
<gene>
    <name evidence="14" type="primary">Nach_2</name>
    <name evidence="14" type="ORF">g.107362</name>
</gene>
<dbReference type="EMBL" id="GGMS01008815">
    <property type="protein sequence ID" value="MBY78018.1"/>
    <property type="molecule type" value="Transcribed_RNA"/>
</dbReference>
<protein>
    <submittedName>
        <fullName evidence="14">Sodium channel protein Nach</fullName>
    </submittedName>
</protein>
<keyword evidence="11 12" id="KW-0407">Ion channel</keyword>
<evidence type="ECO:0000256" key="6">
    <source>
        <dbReference type="ARBA" id="ARBA00022989"/>
    </source>
</evidence>
<keyword evidence="7" id="KW-0915">Sodium</keyword>
<comment type="subcellular location">
    <subcellularLocation>
        <location evidence="1">Membrane</location>
        <topology evidence="1">Multi-pass membrane protein</topology>
    </subcellularLocation>
</comment>
<keyword evidence="4 12" id="KW-0894">Sodium channel</keyword>
<keyword evidence="6 13" id="KW-1133">Transmembrane helix</keyword>
<dbReference type="PANTHER" id="PTHR11690:SF247">
    <property type="entry name" value="PICKPOCKET 23, ISOFORM C"/>
    <property type="match status" value="1"/>
</dbReference>
<dbReference type="PRINTS" id="PR01078">
    <property type="entry name" value="AMINACHANNEL"/>
</dbReference>
<evidence type="ECO:0000256" key="1">
    <source>
        <dbReference type="ARBA" id="ARBA00004141"/>
    </source>
</evidence>
<feature type="transmembrane region" description="Helical" evidence="13">
    <location>
        <begin position="416"/>
        <end position="442"/>
    </location>
</feature>
<evidence type="ECO:0000256" key="11">
    <source>
        <dbReference type="ARBA" id="ARBA00023303"/>
    </source>
</evidence>
<evidence type="ECO:0000256" key="12">
    <source>
        <dbReference type="RuleBase" id="RU000679"/>
    </source>
</evidence>
<dbReference type="Gene3D" id="2.60.470.10">
    <property type="entry name" value="Acid-sensing ion channels like domains"/>
    <property type="match status" value="1"/>
</dbReference>
<keyword evidence="8 12" id="KW-0406">Ion transport</keyword>
<keyword evidence="9 13" id="KW-0472">Membrane</keyword>
<keyword evidence="3 12" id="KW-0813">Transport</keyword>
<evidence type="ECO:0000256" key="5">
    <source>
        <dbReference type="ARBA" id="ARBA00022692"/>
    </source>
</evidence>
<dbReference type="AlphaFoldDB" id="A0A2S2QJY1"/>
<evidence type="ECO:0000256" key="13">
    <source>
        <dbReference type="SAM" id="Phobius"/>
    </source>
</evidence>
<proteinExistence type="inferred from homology"/>